<keyword evidence="2 4" id="KW-0413">Isomerase</keyword>
<evidence type="ECO:0000259" key="5">
    <source>
        <dbReference type="Pfam" id="PF00849"/>
    </source>
</evidence>
<dbReference type="SUPFAM" id="SSF55174">
    <property type="entry name" value="Alpha-L RNA-binding motif"/>
    <property type="match status" value="1"/>
</dbReference>
<dbReference type="Pfam" id="PF00849">
    <property type="entry name" value="PseudoU_synth_2"/>
    <property type="match status" value="1"/>
</dbReference>
<comment type="catalytic activity">
    <reaction evidence="4">
        <text>a uridine in RNA = a pseudouridine in RNA</text>
        <dbReference type="Rhea" id="RHEA:48348"/>
        <dbReference type="Rhea" id="RHEA-COMP:12068"/>
        <dbReference type="Rhea" id="RHEA-COMP:12069"/>
        <dbReference type="ChEBI" id="CHEBI:65314"/>
        <dbReference type="ChEBI" id="CHEBI:65315"/>
    </reaction>
</comment>
<dbReference type="InterPro" id="IPR006225">
    <property type="entry name" value="PsdUridine_synth_RluC/D"/>
</dbReference>
<dbReference type="EMBL" id="QUAJ01000003">
    <property type="protein sequence ID" value="REI42777.1"/>
    <property type="molecule type" value="Genomic_DNA"/>
</dbReference>
<comment type="function">
    <text evidence="4">Responsible for synthesis of pseudouridine from uracil.</text>
</comment>
<dbReference type="SUPFAM" id="SSF55120">
    <property type="entry name" value="Pseudouridine synthase"/>
    <property type="match status" value="1"/>
</dbReference>
<keyword evidence="7" id="KW-1185">Reference proteome</keyword>
<dbReference type="Proteomes" id="UP000263486">
    <property type="component" value="Unassembled WGS sequence"/>
</dbReference>
<gene>
    <name evidence="6" type="ORF">DYH56_02585</name>
</gene>
<dbReference type="InterPro" id="IPR006145">
    <property type="entry name" value="PsdUridine_synth_RsuA/RluA"/>
</dbReference>
<accession>A0ABX9KK15</accession>
<sequence>MKIKRDTVLKVKEKMELMDFLSFHLQGKSKNNLKSLLTHGQITVDSQMVSQFNHILTVGQEVKINWNKDREIKKMQGVQILFEDDSIIVANKDAGILSVSTGGRDENTAYNKLKDHVKANNPTNKIFIVHRLDRNTSGIMMFAKTAEAQQLLQSDWKKYILSRKYSVLTEGKVENDKGTITSWLKENTAFVVYSSKTDNGGKKAITNYEVIKKTNNFTLLEASLETGRKNQIRVHMQDLKHPIVGDKKYGATGNPIKRLGLHARVLEFIHPITGKEYKFETQIPASFEKVFKRMRKR</sequence>
<evidence type="ECO:0000313" key="7">
    <source>
        <dbReference type="Proteomes" id="UP000263486"/>
    </source>
</evidence>
<name>A0ABX9KK15_9FUSO</name>
<dbReference type="PROSITE" id="PS50889">
    <property type="entry name" value="S4"/>
    <property type="match status" value="1"/>
</dbReference>
<comment type="caution">
    <text evidence="6">The sequence shown here is derived from an EMBL/GenBank/DDBJ whole genome shotgun (WGS) entry which is preliminary data.</text>
</comment>
<reference evidence="6 7" key="1">
    <citation type="submission" date="2018-08" db="EMBL/GenBank/DDBJ databases">
        <title>Draft genome sequence of Psychrilyobacter sp. strain SD5 isolated from Black Sea water.</title>
        <authorList>
            <person name="Yadav S."/>
            <person name="Villanueva L."/>
            <person name="Damste J.S.S."/>
        </authorList>
    </citation>
    <scope>NUCLEOTIDE SEQUENCE [LARGE SCALE GENOMIC DNA]</scope>
    <source>
        <strain evidence="6 7">SD5</strain>
    </source>
</reference>
<feature type="domain" description="Pseudouridine synthase RsuA/RluA-like" evidence="5">
    <location>
        <begin position="87"/>
        <end position="237"/>
    </location>
</feature>
<comment type="similarity">
    <text evidence="1 4">Belongs to the pseudouridine synthase RluA family.</text>
</comment>
<dbReference type="PANTHER" id="PTHR21600:SF44">
    <property type="entry name" value="RIBOSOMAL LARGE SUBUNIT PSEUDOURIDINE SYNTHASE D"/>
    <property type="match status" value="1"/>
</dbReference>
<dbReference type="EC" id="5.4.99.-" evidence="4"/>
<dbReference type="CDD" id="cd02869">
    <property type="entry name" value="PseudoU_synth_RluA_like"/>
    <property type="match status" value="1"/>
</dbReference>
<proteinExistence type="inferred from homology"/>
<evidence type="ECO:0000256" key="1">
    <source>
        <dbReference type="ARBA" id="ARBA00010876"/>
    </source>
</evidence>
<dbReference type="PANTHER" id="PTHR21600">
    <property type="entry name" value="MITOCHONDRIAL RNA PSEUDOURIDINE SYNTHASE"/>
    <property type="match status" value="1"/>
</dbReference>
<dbReference type="InterPro" id="IPR020103">
    <property type="entry name" value="PsdUridine_synth_cat_dom_sf"/>
</dbReference>
<protein>
    <recommendedName>
        <fullName evidence="4">Pseudouridine synthase</fullName>
        <ecNumber evidence="4">5.4.99.-</ecNumber>
    </recommendedName>
</protein>
<evidence type="ECO:0000256" key="3">
    <source>
        <dbReference type="PROSITE-ProRule" id="PRU00182"/>
    </source>
</evidence>
<dbReference type="PROSITE" id="PS01129">
    <property type="entry name" value="PSI_RLU"/>
    <property type="match status" value="1"/>
</dbReference>
<evidence type="ECO:0000313" key="6">
    <source>
        <dbReference type="EMBL" id="REI42777.1"/>
    </source>
</evidence>
<dbReference type="NCBIfam" id="TIGR00005">
    <property type="entry name" value="rluA_subfam"/>
    <property type="match status" value="1"/>
</dbReference>
<keyword evidence="3" id="KW-0694">RNA-binding</keyword>
<evidence type="ECO:0000256" key="2">
    <source>
        <dbReference type="ARBA" id="ARBA00023235"/>
    </source>
</evidence>
<evidence type="ECO:0000256" key="4">
    <source>
        <dbReference type="RuleBase" id="RU362028"/>
    </source>
</evidence>
<dbReference type="Gene3D" id="3.30.2350.10">
    <property type="entry name" value="Pseudouridine synthase"/>
    <property type="match status" value="1"/>
</dbReference>
<dbReference type="InterPro" id="IPR006224">
    <property type="entry name" value="PsdUridine_synth_RluA-like_CS"/>
</dbReference>
<dbReference type="InterPro" id="IPR050188">
    <property type="entry name" value="RluA_PseudoU_synthase"/>
</dbReference>
<organism evidence="6 7">
    <name type="scientific">Psychrilyobacter piezotolerans</name>
    <dbReference type="NCBI Taxonomy" id="2293438"/>
    <lineage>
        <taxon>Bacteria</taxon>
        <taxon>Fusobacteriati</taxon>
        <taxon>Fusobacteriota</taxon>
        <taxon>Fusobacteriia</taxon>
        <taxon>Fusobacteriales</taxon>
        <taxon>Fusobacteriaceae</taxon>
        <taxon>Psychrilyobacter</taxon>
    </lineage>
</organism>